<feature type="compositionally biased region" description="Basic and acidic residues" evidence="1">
    <location>
        <begin position="126"/>
        <end position="135"/>
    </location>
</feature>
<organism evidence="2 3">
    <name type="scientific">Fusarium pseudograminearum (strain CS3096)</name>
    <name type="common">Wheat and barley crown-rot fungus</name>
    <dbReference type="NCBI Taxonomy" id="1028729"/>
    <lineage>
        <taxon>Eukaryota</taxon>
        <taxon>Fungi</taxon>
        <taxon>Dikarya</taxon>
        <taxon>Ascomycota</taxon>
        <taxon>Pezizomycotina</taxon>
        <taxon>Sordariomycetes</taxon>
        <taxon>Hypocreomycetidae</taxon>
        <taxon>Hypocreales</taxon>
        <taxon>Nectriaceae</taxon>
        <taxon>Fusarium</taxon>
    </lineage>
</organism>
<dbReference type="OrthoDB" id="5100698at2759"/>
<feature type="compositionally biased region" description="Polar residues" evidence="1">
    <location>
        <begin position="111"/>
        <end position="122"/>
    </location>
</feature>
<name>K3VNW3_FUSPC</name>
<feature type="region of interest" description="Disordered" evidence="1">
    <location>
        <begin position="158"/>
        <end position="210"/>
    </location>
</feature>
<evidence type="ECO:0000256" key="1">
    <source>
        <dbReference type="SAM" id="MobiDB-lite"/>
    </source>
</evidence>
<feature type="compositionally biased region" description="Low complexity" evidence="1">
    <location>
        <begin position="21"/>
        <end position="37"/>
    </location>
</feature>
<proteinExistence type="predicted"/>
<evidence type="ECO:0000313" key="3">
    <source>
        <dbReference type="Proteomes" id="UP000007978"/>
    </source>
</evidence>
<keyword evidence="3" id="KW-1185">Reference proteome</keyword>
<dbReference type="KEGG" id="fpu:FPSE_03023"/>
<sequence>MDERFADPPTPTLEQGRIFQTPNTTTGTTSRPDPSGPVHSAPIMSGPGWPVDEDSEGGKYRNLLSKLENLEAGNRLILDDFARLNNQFSKITEMLCKSHGTKPPFIESPKASFSKSLNTPKLPNTEFEKPKEEGSPHTIIIPRTTKVARVEIEFESPEKTLKEHNPNDRGHKERGPGIPVKSTVPSISFEEFEEGRQGQNEEGERGGERGGEVDAVKMFVQQLADDDDLFACFIRYLTNPKATNRQIATKRDKTVHNLAHGFLRAATSPKEMATISCPESSDIRATMRKMSNSTRIELYIALSQRYIKEYGDEI</sequence>
<reference evidence="2 3" key="1">
    <citation type="journal article" date="2012" name="PLoS Pathog.">
        <title>Comparative pathogenomics reveals horizontally acquired novel virulence genes in fungi infecting cereal hosts.</title>
        <authorList>
            <person name="Gardiner D.M."/>
            <person name="McDonald M.C."/>
            <person name="Covarelli L."/>
            <person name="Solomon P.S."/>
            <person name="Rusu A.G."/>
            <person name="Marshall M."/>
            <person name="Kazan K."/>
            <person name="Chakraborty S."/>
            <person name="McDonald B.A."/>
            <person name="Manners J.M."/>
        </authorList>
    </citation>
    <scope>NUCLEOTIDE SEQUENCE [LARGE SCALE GENOMIC DNA]</scope>
    <source>
        <strain evidence="2 3">CS3096</strain>
    </source>
</reference>
<comment type="caution">
    <text evidence="2">The sequence shown here is derived from an EMBL/GenBank/DDBJ whole genome shotgun (WGS) entry which is preliminary data.</text>
</comment>
<dbReference type="EMBL" id="AFNW01000066">
    <property type="protein sequence ID" value="EKJ76837.1"/>
    <property type="molecule type" value="Genomic_DNA"/>
</dbReference>
<feature type="region of interest" description="Disordered" evidence="1">
    <location>
        <begin position="1"/>
        <end position="54"/>
    </location>
</feature>
<evidence type="ECO:0000313" key="2">
    <source>
        <dbReference type="EMBL" id="EKJ76837.1"/>
    </source>
</evidence>
<feature type="region of interest" description="Disordered" evidence="1">
    <location>
        <begin position="107"/>
        <end position="136"/>
    </location>
</feature>
<gene>
    <name evidence="2" type="ORF">FPSE_03023</name>
</gene>
<dbReference type="Proteomes" id="UP000007978">
    <property type="component" value="Chromosome 3"/>
</dbReference>
<dbReference type="GeneID" id="20361642"/>
<accession>K3VNW3</accession>
<dbReference type="AlphaFoldDB" id="K3VNW3"/>
<protein>
    <submittedName>
        <fullName evidence="2">Uncharacterized protein</fullName>
    </submittedName>
</protein>
<feature type="compositionally biased region" description="Basic and acidic residues" evidence="1">
    <location>
        <begin position="158"/>
        <end position="175"/>
    </location>
</feature>
<dbReference type="HOGENOM" id="CLU_885791_0_0_1"/>
<dbReference type="RefSeq" id="XP_009254417.1">
    <property type="nucleotide sequence ID" value="XM_009256142.1"/>
</dbReference>